<protein>
    <submittedName>
        <fullName evidence="3">Uncharacterized protein</fullName>
    </submittedName>
</protein>
<dbReference type="RefSeq" id="XP_004831867.1">
    <property type="nucleotide sequence ID" value="XM_004831810.1"/>
</dbReference>
<dbReference type="GeneID" id="15805170"/>
<evidence type="ECO:0000256" key="2">
    <source>
        <dbReference type="SAM" id="Phobius"/>
    </source>
</evidence>
<name>L1LAV5_THEEQ</name>
<dbReference type="AlphaFoldDB" id="L1LAV5"/>
<keyword evidence="2" id="KW-1133">Transmembrane helix</keyword>
<reference evidence="3 4" key="1">
    <citation type="journal article" date="2012" name="BMC Genomics">
        <title>Comparative genomic analysis and phylogenetic position of Theileria equi.</title>
        <authorList>
            <person name="Kappmeyer L.S."/>
            <person name="Thiagarajan M."/>
            <person name="Herndon D.R."/>
            <person name="Ramsay J.D."/>
            <person name="Caler E."/>
            <person name="Djikeng A."/>
            <person name="Gillespie J.J."/>
            <person name="Lau A.O."/>
            <person name="Roalson E.H."/>
            <person name="Silva J.C."/>
            <person name="Silva M.G."/>
            <person name="Suarez C.E."/>
            <person name="Ueti M.W."/>
            <person name="Nene V.M."/>
            <person name="Mealey R.H."/>
            <person name="Knowles D.P."/>
            <person name="Brayton K.A."/>
        </authorList>
    </citation>
    <scope>NUCLEOTIDE SEQUENCE [LARGE SCALE GENOMIC DNA]</scope>
    <source>
        <strain evidence="3 4">WA</strain>
    </source>
</reference>
<gene>
    <name evidence="3" type="ORF">BEWA_048820</name>
</gene>
<accession>L1LAV5</accession>
<feature type="region of interest" description="Disordered" evidence="1">
    <location>
        <begin position="369"/>
        <end position="392"/>
    </location>
</feature>
<feature type="region of interest" description="Disordered" evidence="1">
    <location>
        <begin position="407"/>
        <end position="473"/>
    </location>
</feature>
<dbReference type="Proteomes" id="UP000031512">
    <property type="component" value="Unassembled WGS sequence"/>
</dbReference>
<dbReference type="eggNOG" id="ENOG502RSZ5">
    <property type="taxonomic scope" value="Eukaryota"/>
</dbReference>
<evidence type="ECO:0000313" key="4">
    <source>
        <dbReference type="Proteomes" id="UP000031512"/>
    </source>
</evidence>
<keyword evidence="4" id="KW-1185">Reference proteome</keyword>
<keyword evidence="2" id="KW-0812">Transmembrane</keyword>
<feature type="compositionally biased region" description="Pro residues" evidence="1">
    <location>
        <begin position="412"/>
        <end position="425"/>
    </location>
</feature>
<dbReference type="KEGG" id="beq:BEWA_048820"/>
<sequence>MGEGVTVNISRYPREPKDQAVKQNGLRYYYDSDNGTVLLTDGWYPDLEGTYRKFTHTPKGGSIKEILHNGKPLSKFDGLESHTNISVYYWSLDNTCSKPLLIQLGEGNEYYTTNNGSTWTKQGSMTADILKSKLDGQNCERNQAHIVDLSQKNEKSSSTYYNCLSCNKPKIRVYNGGHYYGHTVSGSFPISGFKNAGTWQTGLSSLKTVSTIRVYWDRSAPNLIVVQFQRGSTDRYFRKNARGGNSWIEVSADSSETALSTTVTTPSVDLDLSNISGKPYTVGSTKVIVAVLDSYIGDGYLKHEHSLRGSLFNVRSVHHGTTPLTDITFSEKLESVSAFYYGVNNPTDLPMPLLVELAIKTSNQTTHKYYQKDKNGNNWTEYPGSGGGTELDNDKLKAELEKLKKEYNLELPSPPLVQKPTPSPPTDSRSSSTPNNIQGNSGHKHHEHNNGGSHNHRSEVGVRSTSAKRNSTSSGVIVGGVIGGILCIAILALFIKRVGPSVKTYMASRRQTLL</sequence>
<dbReference type="EMBL" id="ACOU01000007">
    <property type="protein sequence ID" value="EKX72415.1"/>
    <property type="molecule type" value="Genomic_DNA"/>
</dbReference>
<feature type="transmembrane region" description="Helical" evidence="2">
    <location>
        <begin position="475"/>
        <end position="495"/>
    </location>
</feature>
<proteinExistence type="predicted"/>
<keyword evidence="2" id="KW-0472">Membrane</keyword>
<comment type="caution">
    <text evidence="3">The sequence shown here is derived from an EMBL/GenBank/DDBJ whole genome shotgun (WGS) entry which is preliminary data.</text>
</comment>
<organism evidence="3 4">
    <name type="scientific">Theileria equi strain WA</name>
    <dbReference type="NCBI Taxonomy" id="1537102"/>
    <lineage>
        <taxon>Eukaryota</taxon>
        <taxon>Sar</taxon>
        <taxon>Alveolata</taxon>
        <taxon>Apicomplexa</taxon>
        <taxon>Aconoidasida</taxon>
        <taxon>Piroplasmida</taxon>
        <taxon>Theileriidae</taxon>
        <taxon>Theileria</taxon>
    </lineage>
</organism>
<dbReference type="VEuPathDB" id="PiroplasmaDB:BEWA_048820"/>
<evidence type="ECO:0000256" key="1">
    <source>
        <dbReference type="SAM" id="MobiDB-lite"/>
    </source>
</evidence>
<dbReference type="STRING" id="1537102.L1LAV5"/>
<feature type="compositionally biased region" description="Polar residues" evidence="1">
    <location>
        <begin position="463"/>
        <end position="473"/>
    </location>
</feature>
<evidence type="ECO:0000313" key="3">
    <source>
        <dbReference type="EMBL" id="EKX72415.1"/>
    </source>
</evidence>